<name>A0A2A2CYJ9_9ACTN</name>
<evidence type="ECO:0000313" key="1">
    <source>
        <dbReference type="EMBL" id="PAU45298.1"/>
    </source>
</evidence>
<organism evidence="1 2">
    <name type="scientific">Streptomyces albireticuli</name>
    <dbReference type="NCBI Taxonomy" id="1940"/>
    <lineage>
        <taxon>Bacteria</taxon>
        <taxon>Bacillati</taxon>
        <taxon>Actinomycetota</taxon>
        <taxon>Actinomycetes</taxon>
        <taxon>Kitasatosporales</taxon>
        <taxon>Streptomycetaceae</taxon>
        <taxon>Streptomyces</taxon>
    </lineage>
</organism>
<gene>
    <name evidence="1" type="ORF">CK936_30255</name>
</gene>
<dbReference type="RefSeq" id="WP_095584138.1">
    <property type="nucleotide sequence ID" value="NZ_JAJQQQ010000026.1"/>
</dbReference>
<dbReference type="AlphaFoldDB" id="A0A2A2CYJ9"/>
<reference evidence="1 2" key="1">
    <citation type="submission" date="2017-08" db="EMBL/GenBank/DDBJ databases">
        <title>Genome sequence of Streptomyces albireticuli NRRL B-1670.</title>
        <authorList>
            <person name="Graham D.E."/>
            <person name="Mahan K.M."/>
            <person name="Klingeman D.M."/>
            <person name="Hettich R.L."/>
            <person name="Parry R.J."/>
            <person name="Spain J.C."/>
        </authorList>
    </citation>
    <scope>NUCLEOTIDE SEQUENCE [LARGE SCALE GENOMIC DNA]</scope>
    <source>
        <strain evidence="1 2">NRRL B-1670</strain>
    </source>
</reference>
<evidence type="ECO:0000313" key="2">
    <source>
        <dbReference type="Proteomes" id="UP000218944"/>
    </source>
</evidence>
<dbReference type="EMBL" id="NSJV01000569">
    <property type="protein sequence ID" value="PAU45298.1"/>
    <property type="molecule type" value="Genomic_DNA"/>
</dbReference>
<accession>A0A2A2CYJ9</accession>
<sequence length="207" mass="22733">MKTESVMVAARRTRAEVDGLGLEQARRIEASLAAGRREERAAARDLKEAIWAAYDALRREPTHHRAEDLAHLLAQADPEGVASFVGTDGLEERLLDDALAGDAEGAMEAYLDQVEDEITRTADAFDEKAEGYRWKMLRGVAKDRALGVPLHHLNALEREIARAELGAVARVLREGPDSLSAQQEFWAASRAEQEANDYARAILAGTC</sequence>
<dbReference type="Proteomes" id="UP000218944">
    <property type="component" value="Unassembled WGS sequence"/>
</dbReference>
<comment type="caution">
    <text evidence="1">The sequence shown here is derived from an EMBL/GenBank/DDBJ whole genome shotgun (WGS) entry which is preliminary data.</text>
</comment>
<proteinExistence type="predicted"/>
<protein>
    <submittedName>
        <fullName evidence="1">Uncharacterized protein</fullName>
    </submittedName>
</protein>
<keyword evidence="2" id="KW-1185">Reference proteome</keyword>